<organism evidence="1 2">
    <name type="scientific">Hypothenemus hampei</name>
    <name type="common">Coffee berry borer</name>
    <dbReference type="NCBI Taxonomy" id="57062"/>
    <lineage>
        <taxon>Eukaryota</taxon>
        <taxon>Metazoa</taxon>
        <taxon>Ecdysozoa</taxon>
        <taxon>Arthropoda</taxon>
        <taxon>Hexapoda</taxon>
        <taxon>Insecta</taxon>
        <taxon>Pterygota</taxon>
        <taxon>Neoptera</taxon>
        <taxon>Endopterygota</taxon>
        <taxon>Coleoptera</taxon>
        <taxon>Polyphaga</taxon>
        <taxon>Cucujiformia</taxon>
        <taxon>Curculionidae</taxon>
        <taxon>Scolytinae</taxon>
        <taxon>Hypothenemus</taxon>
    </lineage>
</organism>
<accession>A0ABD1EGK5</accession>
<gene>
    <name evidence="1" type="ORF">ABEB36_009504</name>
</gene>
<proteinExistence type="predicted"/>
<protein>
    <submittedName>
        <fullName evidence="1">Uncharacterized protein</fullName>
    </submittedName>
</protein>
<evidence type="ECO:0000313" key="1">
    <source>
        <dbReference type="EMBL" id="KAL1493818.1"/>
    </source>
</evidence>
<dbReference type="EMBL" id="JBDJPC010000007">
    <property type="protein sequence ID" value="KAL1493818.1"/>
    <property type="molecule type" value="Genomic_DNA"/>
</dbReference>
<dbReference type="AlphaFoldDB" id="A0ABD1EGK5"/>
<name>A0ABD1EGK5_HYPHA</name>
<comment type="caution">
    <text evidence="1">The sequence shown here is derived from an EMBL/GenBank/DDBJ whole genome shotgun (WGS) entry which is preliminary data.</text>
</comment>
<sequence>MDSEFLLVDGFGFVGNRVSEMSDVAFFLRYFMSDSSSSDSSLTVLTHVSTFEFVGFSRSLTAAGKKSTSLKTWGLKGSIPHFSKLFTAVLTIAALRYAFPKRLPTSLSEIAFPGLFTRKCSQA</sequence>
<evidence type="ECO:0000313" key="2">
    <source>
        <dbReference type="Proteomes" id="UP001566132"/>
    </source>
</evidence>
<dbReference type="Proteomes" id="UP001566132">
    <property type="component" value="Unassembled WGS sequence"/>
</dbReference>
<keyword evidence="2" id="KW-1185">Reference proteome</keyword>
<reference evidence="1 2" key="1">
    <citation type="submission" date="2024-05" db="EMBL/GenBank/DDBJ databases">
        <title>Genetic variation in Jamaican populations of the coffee berry borer (Hypothenemus hampei).</title>
        <authorList>
            <person name="Errbii M."/>
            <person name="Myrie A."/>
        </authorList>
    </citation>
    <scope>NUCLEOTIDE SEQUENCE [LARGE SCALE GENOMIC DNA]</scope>
    <source>
        <strain evidence="1">JA-Hopewell-2020-01-JO</strain>
        <tissue evidence="1">Whole body</tissue>
    </source>
</reference>